<dbReference type="AlphaFoldDB" id="A0A506U061"/>
<keyword evidence="1" id="KW-0472">Membrane</keyword>
<keyword evidence="3" id="KW-1185">Reference proteome</keyword>
<organism evidence="2 3">
    <name type="scientific">Pararhizobium mangrovi</name>
    <dbReference type="NCBI Taxonomy" id="2590452"/>
    <lineage>
        <taxon>Bacteria</taxon>
        <taxon>Pseudomonadati</taxon>
        <taxon>Pseudomonadota</taxon>
        <taxon>Alphaproteobacteria</taxon>
        <taxon>Hyphomicrobiales</taxon>
        <taxon>Rhizobiaceae</taxon>
        <taxon>Rhizobium/Agrobacterium group</taxon>
        <taxon>Pararhizobium</taxon>
    </lineage>
</organism>
<evidence type="ECO:0000313" key="3">
    <source>
        <dbReference type="Proteomes" id="UP000320314"/>
    </source>
</evidence>
<feature type="transmembrane region" description="Helical" evidence="1">
    <location>
        <begin position="47"/>
        <end position="68"/>
    </location>
</feature>
<feature type="transmembrane region" description="Helical" evidence="1">
    <location>
        <begin position="7"/>
        <end position="27"/>
    </location>
</feature>
<reference evidence="2 3" key="1">
    <citation type="submission" date="2019-06" db="EMBL/GenBank/DDBJ databases">
        <authorList>
            <person name="Li M."/>
        </authorList>
    </citation>
    <scope>NUCLEOTIDE SEQUENCE [LARGE SCALE GENOMIC DNA]</scope>
    <source>
        <strain evidence="2 3">BGMRC6574</strain>
    </source>
</reference>
<name>A0A506U061_9HYPH</name>
<sequence>MCIATILTIAGLGAFCWLVFNLAVYAFPFFVGMAMGLAAYHHDTGPLGAVAIGLTSGAMTLVIGQFLFAHLRSPILRIVVAIVFAVPAAIAGYHLAYGLSGIGGTGEVWRHVLGYVGAVVIGSVAWVRVGALDIDEQRQPSAPIQPLSTR</sequence>
<evidence type="ECO:0000313" key="2">
    <source>
        <dbReference type="EMBL" id="TPW27713.1"/>
    </source>
</evidence>
<dbReference type="EMBL" id="VHLH01000019">
    <property type="protein sequence ID" value="TPW27713.1"/>
    <property type="molecule type" value="Genomic_DNA"/>
</dbReference>
<dbReference type="Proteomes" id="UP000320314">
    <property type="component" value="Unassembled WGS sequence"/>
</dbReference>
<protein>
    <recommendedName>
        <fullName evidence="4">DUF4175 domain-containing protein</fullName>
    </recommendedName>
</protein>
<feature type="transmembrane region" description="Helical" evidence="1">
    <location>
        <begin position="108"/>
        <end position="129"/>
    </location>
</feature>
<evidence type="ECO:0000256" key="1">
    <source>
        <dbReference type="SAM" id="Phobius"/>
    </source>
</evidence>
<dbReference type="OrthoDB" id="7219977at2"/>
<evidence type="ECO:0008006" key="4">
    <source>
        <dbReference type="Google" id="ProtNLM"/>
    </source>
</evidence>
<dbReference type="RefSeq" id="WP_141167058.1">
    <property type="nucleotide sequence ID" value="NZ_VHLH01000019.1"/>
</dbReference>
<accession>A0A506U061</accession>
<feature type="transmembrane region" description="Helical" evidence="1">
    <location>
        <begin position="75"/>
        <end position="96"/>
    </location>
</feature>
<keyword evidence="1" id="KW-0812">Transmembrane</keyword>
<gene>
    <name evidence="2" type="ORF">FJU11_10750</name>
</gene>
<proteinExistence type="predicted"/>
<keyword evidence="1" id="KW-1133">Transmembrane helix</keyword>
<comment type="caution">
    <text evidence="2">The sequence shown here is derived from an EMBL/GenBank/DDBJ whole genome shotgun (WGS) entry which is preliminary data.</text>
</comment>